<keyword evidence="2" id="KW-0732">Signal</keyword>
<evidence type="ECO:0000256" key="2">
    <source>
        <dbReference type="SAM" id="SignalP"/>
    </source>
</evidence>
<feature type="transmembrane region" description="Helical" evidence="1">
    <location>
        <begin position="521"/>
        <end position="543"/>
    </location>
</feature>
<dbReference type="GO" id="GO:0009506">
    <property type="term" value="C:plasmodesma"/>
    <property type="evidence" value="ECO:0007669"/>
    <property type="project" value="TreeGrafter"/>
</dbReference>
<feature type="transmembrane region" description="Helical" evidence="1">
    <location>
        <begin position="113"/>
        <end position="146"/>
    </location>
</feature>
<evidence type="ECO:0000256" key="1">
    <source>
        <dbReference type="SAM" id="Phobius"/>
    </source>
</evidence>
<dbReference type="OMA" id="MSCFRAN"/>
<feature type="transmembrane region" description="Helical" evidence="1">
    <location>
        <begin position="167"/>
        <end position="191"/>
    </location>
</feature>
<feature type="transmembrane region" description="Helical" evidence="1">
    <location>
        <begin position="280"/>
        <end position="299"/>
    </location>
</feature>
<dbReference type="PANTHER" id="PTHR31414:SF15">
    <property type="entry name" value="PLASMA MEMBRANE FUSION PROTEIN"/>
    <property type="match status" value="1"/>
</dbReference>
<keyword evidence="4" id="KW-1185">Reference proteome</keyword>
<keyword evidence="1" id="KW-1133">Transmembrane helix</keyword>
<dbReference type="AlphaFoldDB" id="A0A834ZIN8"/>
<protein>
    <submittedName>
        <fullName evidence="3">Uncharacterized protein</fullName>
    </submittedName>
</protein>
<reference evidence="3 4" key="1">
    <citation type="submission" date="2020-04" db="EMBL/GenBank/DDBJ databases">
        <title>Plant Genome Project.</title>
        <authorList>
            <person name="Zhang R.-G."/>
        </authorList>
    </citation>
    <scope>NUCLEOTIDE SEQUENCE [LARGE SCALE GENOMIC DNA]</scope>
    <source>
        <strain evidence="3">YNK0</strain>
        <tissue evidence="3">Leaf</tissue>
    </source>
</reference>
<dbReference type="InterPro" id="IPR040283">
    <property type="entry name" value="DDB_G0292058-like"/>
</dbReference>
<dbReference type="OrthoDB" id="1937321at2759"/>
<proteinExistence type="predicted"/>
<accession>A0A834ZIN8</accession>
<dbReference type="PANTHER" id="PTHR31414">
    <property type="entry name" value="TRANSMEMBRANE PROTEIN DDB_G0292058"/>
    <property type="match status" value="1"/>
</dbReference>
<dbReference type="Proteomes" id="UP000655225">
    <property type="component" value="Unassembled WGS sequence"/>
</dbReference>
<feature type="signal peptide" evidence="2">
    <location>
        <begin position="1"/>
        <end position="31"/>
    </location>
</feature>
<dbReference type="GO" id="GO:0005886">
    <property type="term" value="C:plasma membrane"/>
    <property type="evidence" value="ECO:0007669"/>
    <property type="project" value="TreeGrafter"/>
</dbReference>
<feature type="transmembrane region" description="Helical" evidence="1">
    <location>
        <begin position="306"/>
        <end position="332"/>
    </location>
</feature>
<dbReference type="EMBL" id="JABCRI010000004">
    <property type="protein sequence ID" value="KAF8407187.1"/>
    <property type="molecule type" value="Genomic_DNA"/>
</dbReference>
<name>A0A834ZIN8_TETSI</name>
<evidence type="ECO:0000313" key="3">
    <source>
        <dbReference type="EMBL" id="KAF8407187.1"/>
    </source>
</evidence>
<sequence>MSCVRSHAFFGFFLLSTVIFLSSTFFPFSHAVPQFHYLQKTPIPEEYYDGVMSRGTRRSVVEGFVENSSLILAAKRTYRRDPFDGFKHYTGGWNISEKHYLSFSFSPPHPTPVIIYVLMQSVAFTAAPLFIIGVIWFVGFGLYLLSICLYHCCCQRRRLLSGYPRTAYALSLVFLTLFTIAAINGCIVLYIGQGKFHSSTTNTLGYVVKEAFNTVGNLRNVSDYLAAAKRVEVDQVFLPSDVQTSIDQIQTKINASASTLADRTEKNSQHIQNILDTVRLFLIIIAAVMLILTFLGFLFSVLGMHILVDILVVTGWILVAGTFVLCGVFLFLHKFSCVVADTCVAMDQWVQHPTAYTALDDILPCVDNATAQETLLRTKDVTFQLVSVVNHIITTVSNINFPSNVPLLYYNQSGPLMPALCNPFHPNTTDRECAAGEVDLNNATQVWRNYVCQVSAAGMCTTVGRVTPALYNQMNAAVNVSYALYHYGPFLVGLEDCTFVRQTFGDISRDQCPGLRRYSKWIYIGLVMVSPAVMLSLIFWVLYARERQQQRVYTRHFNERSAQGSLDGSKGP</sequence>
<evidence type="ECO:0000313" key="4">
    <source>
        <dbReference type="Proteomes" id="UP000655225"/>
    </source>
</evidence>
<keyword evidence="1" id="KW-0812">Transmembrane</keyword>
<comment type="caution">
    <text evidence="3">The sequence shown here is derived from an EMBL/GenBank/DDBJ whole genome shotgun (WGS) entry which is preliminary data.</text>
</comment>
<gene>
    <name evidence="3" type="ORF">HHK36_006313</name>
</gene>
<feature type="chain" id="PRO_5032458057" evidence="2">
    <location>
        <begin position="32"/>
        <end position="572"/>
    </location>
</feature>
<organism evidence="3 4">
    <name type="scientific">Tetracentron sinense</name>
    <name type="common">Spur-leaf</name>
    <dbReference type="NCBI Taxonomy" id="13715"/>
    <lineage>
        <taxon>Eukaryota</taxon>
        <taxon>Viridiplantae</taxon>
        <taxon>Streptophyta</taxon>
        <taxon>Embryophyta</taxon>
        <taxon>Tracheophyta</taxon>
        <taxon>Spermatophyta</taxon>
        <taxon>Magnoliopsida</taxon>
        <taxon>Trochodendrales</taxon>
        <taxon>Trochodendraceae</taxon>
        <taxon>Tetracentron</taxon>
    </lineage>
</organism>
<keyword evidence="1" id="KW-0472">Membrane</keyword>